<evidence type="ECO:0000313" key="1">
    <source>
        <dbReference type="EMBL" id="MFD1165757.1"/>
    </source>
</evidence>
<dbReference type="Proteomes" id="UP001597205">
    <property type="component" value="Unassembled WGS sequence"/>
</dbReference>
<dbReference type="RefSeq" id="WP_380895976.1">
    <property type="nucleotide sequence ID" value="NZ_JBHTKY010000011.1"/>
</dbReference>
<dbReference type="EMBL" id="JBHTKY010000011">
    <property type="protein sequence ID" value="MFD1165757.1"/>
    <property type="molecule type" value="Genomic_DNA"/>
</dbReference>
<dbReference type="InterPro" id="IPR025365">
    <property type="entry name" value="DUF4269"/>
</dbReference>
<protein>
    <submittedName>
        <fullName evidence="1">DUF4269 domain-containing protein</fullName>
    </submittedName>
</protein>
<comment type="caution">
    <text evidence="1">The sequence shown here is derived from an EMBL/GenBank/DDBJ whole genome shotgun (WGS) entry which is preliminary data.</text>
</comment>
<sequence>MQYPMFHTLDYLKNGSEIQRKSFNLLKDHMVFEHLSDYNPILIGTIPIDIALEESDLDIACEVYDLKEFEKNCLKHFGIHKEYNFKIKTLRGKEVGIVNFKIADMRVELYAEGIVVTEQYGYKHMVKEHHLLMQFGQVFKAKILRLKAQGIKTEAAFAHLLNLEGDPYESLLTYNNLTDAGDKKS</sequence>
<proteinExistence type="predicted"/>
<dbReference type="Pfam" id="PF14091">
    <property type="entry name" value="DUF4269"/>
    <property type="match status" value="1"/>
</dbReference>
<keyword evidence="2" id="KW-1185">Reference proteome</keyword>
<evidence type="ECO:0000313" key="2">
    <source>
        <dbReference type="Proteomes" id="UP001597205"/>
    </source>
</evidence>
<name>A0ABW3RMI2_9SPHI</name>
<organism evidence="1 2">
    <name type="scientific">Sphingobacterium daejeonense</name>
    <dbReference type="NCBI Taxonomy" id="371142"/>
    <lineage>
        <taxon>Bacteria</taxon>
        <taxon>Pseudomonadati</taxon>
        <taxon>Bacteroidota</taxon>
        <taxon>Sphingobacteriia</taxon>
        <taxon>Sphingobacteriales</taxon>
        <taxon>Sphingobacteriaceae</taxon>
        <taxon>Sphingobacterium</taxon>
    </lineage>
</organism>
<gene>
    <name evidence="1" type="ORF">ACFQ2C_09100</name>
</gene>
<reference evidence="2" key="1">
    <citation type="journal article" date="2019" name="Int. J. Syst. Evol. Microbiol.">
        <title>The Global Catalogue of Microorganisms (GCM) 10K type strain sequencing project: providing services to taxonomists for standard genome sequencing and annotation.</title>
        <authorList>
            <consortium name="The Broad Institute Genomics Platform"/>
            <consortium name="The Broad Institute Genome Sequencing Center for Infectious Disease"/>
            <person name="Wu L."/>
            <person name="Ma J."/>
        </authorList>
    </citation>
    <scope>NUCLEOTIDE SEQUENCE [LARGE SCALE GENOMIC DNA]</scope>
    <source>
        <strain evidence="2">CCUG 52468</strain>
    </source>
</reference>
<accession>A0ABW3RMI2</accession>